<dbReference type="InterPro" id="IPR052158">
    <property type="entry name" value="INH-QAR"/>
</dbReference>
<dbReference type="SUPFAM" id="SSF52317">
    <property type="entry name" value="Class I glutamine amidotransferase-like"/>
    <property type="match status" value="1"/>
</dbReference>
<dbReference type="EMBL" id="CP152276">
    <property type="protein sequence ID" value="XAE44352.1"/>
    <property type="molecule type" value="Genomic_DNA"/>
</dbReference>
<dbReference type="RefSeq" id="WP_342629626.1">
    <property type="nucleotide sequence ID" value="NZ_CP152276.1"/>
</dbReference>
<dbReference type="PROSITE" id="PS01124">
    <property type="entry name" value="HTH_ARAC_FAMILY_2"/>
    <property type="match status" value="1"/>
</dbReference>
<proteinExistence type="predicted"/>
<feature type="domain" description="HTH araC/xylS-type" evidence="3">
    <location>
        <begin position="219"/>
        <end position="317"/>
    </location>
</feature>
<dbReference type="InterPro" id="IPR002818">
    <property type="entry name" value="DJ-1/PfpI"/>
</dbReference>
<gene>
    <name evidence="4" type="ORF">AAC691_07955</name>
</gene>
<dbReference type="InterPro" id="IPR009057">
    <property type="entry name" value="Homeodomain-like_sf"/>
</dbReference>
<dbReference type="InterPro" id="IPR029062">
    <property type="entry name" value="Class_I_gatase-like"/>
</dbReference>
<dbReference type="PANTHER" id="PTHR43130">
    <property type="entry name" value="ARAC-FAMILY TRANSCRIPTIONAL REGULATOR"/>
    <property type="match status" value="1"/>
</dbReference>
<dbReference type="SUPFAM" id="SSF46689">
    <property type="entry name" value="Homeodomain-like"/>
    <property type="match status" value="2"/>
</dbReference>
<dbReference type="PANTHER" id="PTHR43130:SF3">
    <property type="entry name" value="HTH-TYPE TRANSCRIPTIONAL REGULATOR RV1931C"/>
    <property type="match status" value="1"/>
</dbReference>
<evidence type="ECO:0000259" key="3">
    <source>
        <dbReference type="PROSITE" id="PS01124"/>
    </source>
</evidence>
<dbReference type="Gene3D" id="1.10.10.60">
    <property type="entry name" value="Homeodomain-like"/>
    <property type="match status" value="1"/>
</dbReference>
<dbReference type="InterPro" id="IPR018060">
    <property type="entry name" value="HTH_AraC"/>
</dbReference>
<accession>A0ABZ3DA67</accession>
<protein>
    <submittedName>
        <fullName evidence="4">GlxA family transcriptional regulator</fullName>
    </submittedName>
</protein>
<reference evidence="4 5" key="1">
    <citation type="submission" date="2024-04" db="EMBL/GenBank/DDBJ databases">
        <title>Complete genome sequence of Nguyenibacter vanlangesis HBCM-1154, a strain capable of nitrogen fixation, IAA production, and phosphorus solubilization isolated from sugarcane soil.</title>
        <authorList>
            <person name="MY HANH P."/>
        </authorList>
    </citation>
    <scope>NUCLEOTIDE SEQUENCE [LARGE SCALE GENOMIC DNA]</scope>
    <source>
        <strain evidence="4 5">HBCM 1154</strain>
    </source>
</reference>
<dbReference type="Pfam" id="PF01965">
    <property type="entry name" value="DJ-1_PfpI"/>
    <property type="match status" value="1"/>
</dbReference>
<keyword evidence="1" id="KW-0805">Transcription regulation</keyword>
<keyword evidence="2" id="KW-0804">Transcription</keyword>
<name>A0ABZ3DA67_9PROT</name>
<evidence type="ECO:0000313" key="5">
    <source>
        <dbReference type="Proteomes" id="UP001449795"/>
    </source>
</evidence>
<evidence type="ECO:0000256" key="1">
    <source>
        <dbReference type="ARBA" id="ARBA00023015"/>
    </source>
</evidence>
<dbReference type="SMART" id="SM00342">
    <property type="entry name" value="HTH_ARAC"/>
    <property type="match status" value="1"/>
</dbReference>
<evidence type="ECO:0000313" key="4">
    <source>
        <dbReference type="EMBL" id="XAE44352.1"/>
    </source>
</evidence>
<dbReference type="Pfam" id="PF12833">
    <property type="entry name" value="HTH_18"/>
    <property type="match status" value="1"/>
</dbReference>
<dbReference type="Gene3D" id="3.40.50.880">
    <property type="match status" value="1"/>
</dbReference>
<dbReference type="Proteomes" id="UP001449795">
    <property type="component" value="Chromosome"/>
</dbReference>
<keyword evidence="5" id="KW-1185">Reference proteome</keyword>
<dbReference type="CDD" id="cd03137">
    <property type="entry name" value="GATase1_AraC_1"/>
    <property type="match status" value="1"/>
</dbReference>
<organism evidence="4 5">
    <name type="scientific">Nguyenibacter vanlangensis</name>
    <dbReference type="NCBI Taxonomy" id="1216886"/>
    <lineage>
        <taxon>Bacteria</taxon>
        <taxon>Pseudomonadati</taxon>
        <taxon>Pseudomonadota</taxon>
        <taxon>Alphaproteobacteria</taxon>
        <taxon>Acetobacterales</taxon>
        <taxon>Acetobacteraceae</taxon>
        <taxon>Nguyenibacter</taxon>
    </lineage>
</organism>
<evidence type="ECO:0000256" key="2">
    <source>
        <dbReference type="ARBA" id="ARBA00023163"/>
    </source>
</evidence>
<sequence>MMPIPSDTLTIWFVVFPGFELLDVSGPLCAFHLARDFHPTGYDIRTVSVSGGPVASSSGVTIDTAQPSVPGRLDTLVIVGAPDTEMLSRQTDLIALVRMLAPHARRSASVCTGTFVLAAAGLLDGHRVTTHWRHTADLQRRYPLLKVEADRIFIHDGAIWTSAGITAGIDLALAMIEEDFGIETSKAVARELVVYHRRSGGQSQFSTLLDLEPRPGRIRDAIAYIHTHLREPLSVEQLADVAKISPRQFARQFVVETGETPARAVERLRCDAALPRIENTSEPLNQIALHVGFRDLERMRRACLRVYGQPPQALRRSSRHRA</sequence>